<name>A0A518BED2_9BACT</name>
<evidence type="ECO:0008006" key="3">
    <source>
        <dbReference type="Google" id="ProtNLM"/>
    </source>
</evidence>
<dbReference type="EMBL" id="CP036287">
    <property type="protein sequence ID" value="QDU65355.1"/>
    <property type="molecule type" value="Genomic_DNA"/>
</dbReference>
<dbReference type="SUPFAM" id="SSF49452">
    <property type="entry name" value="Starch-binding domain-like"/>
    <property type="match status" value="1"/>
</dbReference>
<keyword evidence="2" id="KW-1185">Reference proteome</keyword>
<dbReference type="InterPro" id="IPR013784">
    <property type="entry name" value="Carb-bd-like_fold"/>
</dbReference>
<dbReference type="AlphaFoldDB" id="A0A518BED2"/>
<protein>
    <recommendedName>
        <fullName evidence="3">Carboxypeptidase regulatory-like domain-containing protein</fullName>
    </recommendedName>
</protein>
<evidence type="ECO:0000313" key="2">
    <source>
        <dbReference type="Proteomes" id="UP000316921"/>
    </source>
</evidence>
<proteinExistence type="predicted"/>
<dbReference type="RefSeq" id="WP_145061877.1">
    <property type="nucleotide sequence ID" value="NZ_CP036287.1"/>
</dbReference>
<dbReference type="KEGG" id="pbap:Pla133_04200"/>
<dbReference type="Proteomes" id="UP000316921">
    <property type="component" value="Chromosome"/>
</dbReference>
<dbReference type="GO" id="GO:0030246">
    <property type="term" value="F:carbohydrate binding"/>
    <property type="evidence" value="ECO:0007669"/>
    <property type="project" value="InterPro"/>
</dbReference>
<sequence>MRGSVPEEERERPMHSRAIAIALIGAPFLVLAMLQVGTGSSESVSAFPSPSSSARTIPGVAVLDGGAIRVEPRVSPGTKFLASHSDPAEPTASLLVRVDVDDELQSTLVDARLLLLRPEAGRWLAVGGQVLGSDGTAVFDHLRAGTYLPVLEPDDLPLELAVPARPGVDAIRWLGDEYCYRPVEIDLHPVEHAIRLKRAAALQVHTPIDGIGGLVRLESRRASRVSDVRDQHVGSGEVAIFERVPPGPFRCSFTPGEYASVCSDSSGRAAALAPTTPRPMDVDLAPGGRQDLYFTIPNGPYRLSGSVVIDEGGSAAGIPLLVYYSRENCPAGESLAGMQAICRWLRTDGEGAFAVDGLESGTYAVQVDPYGYLPYRPATENRLARPAECVSVTLNGATGWVVELEPITVVPSRPCTLRGQVVLPSHGTDLDDVELTIWLEPKSVEAYKIRSGAEVELQADGSFEAVVEARWETAWVEVDVRGDRAGPRSREVQLGQGGLIDLGRIETPRR</sequence>
<accession>A0A518BED2</accession>
<reference evidence="1 2" key="1">
    <citation type="submission" date="2019-02" db="EMBL/GenBank/DDBJ databases">
        <title>Deep-cultivation of Planctomycetes and their phenomic and genomic characterization uncovers novel biology.</title>
        <authorList>
            <person name="Wiegand S."/>
            <person name="Jogler M."/>
            <person name="Boedeker C."/>
            <person name="Pinto D."/>
            <person name="Vollmers J."/>
            <person name="Rivas-Marin E."/>
            <person name="Kohn T."/>
            <person name="Peeters S.H."/>
            <person name="Heuer A."/>
            <person name="Rast P."/>
            <person name="Oberbeckmann S."/>
            <person name="Bunk B."/>
            <person name="Jeske O."/>
            <person name="Meyerdierks A."/>
            <person name="Storesund J.E."/>
            <person name="Kallscheuer N."/>
            <person name="Luecker S."/>
            <person name="Lage O.M."/>
            <person name="Pohl T."/>
            <person name="Merkel B.J."/>
            <person name="Hornburger P."/>
            <person name="Mueller R.-W."/>
            <person name="Bruemmer F."/>
            <person name="Labrenz M."/>
            <person name="Spormann A.M."/>
            <person name="Op den Camp H."/>
            <person name="Overmann J."/>
            <person name="Amann R."/>
            <person name="Jetten M.S.M."/>
            <person name="Mascher T."/>
            <person name="Medema M.H."/>
            <person name="Devos D.P."/>
            <person name="Kaster A.-K."/>
            <person name="Ovreas L."/>
            <person name="Rohde M."/>
            <person name="Galperin M.Y."/>
            <person name="Jogler C."/>
        </authorList>
    </citation>
    <scope>NUCLEOTIDE SEQUENCE [LARGE SCALE GENOMIC DNA]</scope>
    <source>
        <strain evidence="1 2">Pla133</strain>
    </source>
</reference>
<organism evidence="1 2">
    <name type="scientific">Engelhardtia mirabilis</name>
    <dbReference type="NCBI Taxonomy" id="2528011"/>
    <lineage>
        <taxon>Bacteria</taxon>
        <taxon>Pseudomonadati</taxon>
        <taxon>Planctomycetota</taxon>
        <taxon>Planctomycetia</taxon>
        <taxon>Planctomycetia incertae sedis</taxon>
        <taxon>Engelhardtia</taxon>
    </lineage>
</organism>
<gene>
    <name evidence="1" type="ORF">Pla133_04200</name>
</gene>
<evidence type="ECO:0000313" key="1">
    <source>
        <dbReference type="EMBL" id="QDU65355.1"/>
    </source>
</evidence>